<dbReference type="OrthoDB" id="5096681at2759"/>
<protein>
    <recommendedName>
        <fullName evidence="3">Multiprotein-bridging factor 1</fullName>
    </recommendedName>
</protein>
<reference evidence="1 2" key="1">
    <citation type="submission" date="2020-01" db="EMBL/GenBank/DDBJ databases">
        <title>Identification and distribution of gene clusters putatively required for synthesis of sphingolipid metabolism inhibitors in phylogenetically diverse species of the filamentous fungus Fusarium.</title>
        <authorList>
            <person name="Kim H.-S."/>
            <person name="Busman M."/>
            <person name="Brown D.W."/>
            <person name="Divon H."/>
            <person name="Uhlig S."/>
            <person name="Proctor R.H."/>
        </authorList>
    </citation>
    <scope>NUCLEOTIDE SEQUENCE [LARGE SCALE GENOMIC DNA]</scope>
    <source>
        <strain evidence="1 2">NRRL 20459</strain>
    </source>
</reference>
<dbReference type="EMBL" id="JAADYS010001687">
    <property type="protein sequence ID" value="KAF4461609.1"/>
    <property type="molecule type" value="Genomic_DNA"/>
</dbReference>
<evidence type="ECO:0008006" key="3">
    <source>
        <dbReference type="Google" id="ProtNLM"/>
    </source>
</evidence>
<gene>
    <name evidence="1" type="ORF">FALBO_11591</name>
</gene>
<name>A0A8H4P3Y3_9HYPO</name>
<evidence type="ECO:0000313" key="2">
    <source>
        <dbReference type="Proteomes" id="UP000554235"/>
    </source>
</evidence>
<organism evidence="1 2">
    <name type="scientific">Fusarium albosuccineum</name>
    <dbReference type="NCBI Taxonomy" id="1237068"/>
    <lineage>
        <taxon>Eukaryota</taxon>
        <taxon>Fungi</taxon>
        <taxon>Dikarya</taxon>
        <taxon>Ascomycota</taxon>
        <taxon>Pezizomycotina</taxon>
        <taxon>Sordariomycetes</taxon>
        <taxon>Hypocreomycetidae</taxon>
        <taxon>Hypocreales</taxon>
        <taxon>Nectriaceae</taxon>
        <taxon>Fusarium</taxon>
        <taxon>Fusarium decemcellulare species complex</taxon>
    </lineage>
</organism>
<comment type="caution">
    <text evidence="1">The sequence shown here is derived from an EMBL/GenBank/DDBJ whole genome shotgun (WGS) entry which is preliminary data.</text>
</comment>
<proteinExistence type="predicted"/>
<keyword evidence="2" id="KW-1185">Reference proteome</keyword>
<sequence>MYQALLLSYRIPLSTPQDTYIHYSDNHHHARYQDSCFSFTALVAAAAALISTEQLAANLGVSPSDLSKLLSATDVSSLDITKYTKALETLVDSNPDGRTRRSVKRQESNREKVQKEVDDRIAQYRSEHEADHGRRLAGCPSSRCGVCATGLTVAYVAGLTACGAAAVTEEAVSAGTLTPVALTQLGACVALAHSTYAGGWTFCLGMTD</sequence>
<dbReference type="Proteomes" id="UP000554235">
    <property type="component" value="Unassembled WGS sequence"/>
</dbReference>
<evidence type="ECO:0000313" key="1">
    <source>
        <dbReference type="EMBL" id="KAF4461609.1"/>
    </source>
</evidence>
<accession>A0A8H4P3Y3</accession>
<dbReference type="AlphaFoldDB" id="A0A8H4P3Y3"/>